<dbReference type="EMBL" id="BSRI01000001">
    <property type="protein sequence ID" value="GLV54428.1"/>
    <property type="molecule type" value="Genomic_DNA"/>
</dbReference>
<reference evidence="2 3" key="1">
    <citation type="submission" date="2023-02" db="EMBL/GenBank/DDBJ databases">
        <title>Dictyobacter halimunensis sp. nov., a new member of the class Ktedonobacteria from forest soil in a geothermal area.</title>
        <authorList>
            <person name="Rachmania M.K."/>
            <person name="Ningsih F."/>
            <person name="Sakai Y."/>
            <person name="Yabe S."/>
            <person name="Yokota A."/>
            <person name="Sjamsuridzal W."/>
        </authorList>
    </citation>
    <scope>NUCLEOTIDE SEQUENCE [LARGE SCALE GENOMIC DNA]</scope>
    <source>
        <strain evidence="2 3">S3.2.2.5</strain>
    </source>
</reference>
<organism evidence="2 3">
    <name type="scientific">Dictyobacter halimunensis</name>
    <dbReference type="NCBI Taxonomy" id="3026934"/>
    <lineage>
        <taxon>Bacteria</taxon>
        <taxon>Bacillati</taxon>
        <taxon>Chloroflexota</taxon>
        <taxon>Ktedonobacteria</taxon>
        <taxon>Ktedonobacterales</taxon>
        <taxon>Dictyobacteraceae</taxon>
        <taxon>Dictyobacter</taxon>
    </lineage>
</organism>
<proteinExistence type="predicted"/>
<dbReference type="Gene3D" id="3.40.50.150">
    <property type="entry name" value="Vaccinia Virus protein VP39"/>
    <property type="match status" value="1"/>
</dbReference>
<name>A0ABQ6FPS3_9CHLR</name>
<dbReference type="InterPro" id="IPR029063">
    <property type="entry name" value="SAM-dependent_MTases_sf"/>
</dbReference>
<evidence type="ECO:0000313" key="3">
    <source>
        <dbReference type="Proteomes" id="UP001344906"/>
    </source>
</evidence>
<comment type="caution">
    <text evidence="2">The sequence shown here is derived from an EMBL/GenBank/DDBJ whole genome shotgun (WGS) entry which is preliminary data.</text>
</comment>
<evidence type="ECO:0000259" key="1">
    <source>
        <dbReference type="Pfam" id="PF08241"/>
    </source>
</evidence>
<keyword evidence="2" id="KW-0489">Methyltransferase</keyword>
<dbReference type="SUPFAM" id="SSF53335">
    <property type="entry name" value="S-adenosyl-L-methionine-dependent methyltransferases"/>
    <property type="match status" value="1"/>
</dbReference>
<dbReference type="PANTHER" id="PTHR43861">
    <property type="entry name" value="TRANS-ACONITATE 2-METHYLTRANSFERASE-RELATED"/>
    <property type="match status" value="1"/>
</dbReference>
<gene>
    <name evidence="2" type="ORF">KDH_12750</name>
</gene>
<protein>
    <submittedName>
        <fullName evidence="2">Methyltransferase</fullName>
    </submittedName>
</protein>
<sequence>MFTPRNPYDEFANQYAQMRTVQEKMEGNADDHLSRFLHVIGEVSDLSVLDAGCGEGYLSRVLAQRGAQVTGIDISSRLVEMARLKDPNRTITYQVADLSQPLPAYQDHFDLIASFFVLNDVSDYRGFLATLGSVLKRAGRLVLFMNNPYSIMIRGYITDYFAASDQAFPSRGLAEQGVKVHFYHRTLQDYLDASFTAGLQLQQLVDVPTPEGNFTRREDTLIPEGYHFPFFTILSFIKA</sequence>
<dbReference type="CDD" id="cd02440">
    <property type="entry name" value="AdoMet_MTases"/>
    <property type="match status" value="1"/>
</dbReference>
<feature type="domain" description="Methyltransferase type 11" evidence="1">
    <location>
        <begin position="49"/>
        <end position="143"/>
    </location>
</feature>
<dbReference type="GO" id="GO:0032259">
    <property type="term" value="P:methylation"/>
    <property type="evidence" value="ECO:0007669"/>
    <property type="project" value="UniProtKB-KW"/>
</dbReference>
<keyword evidence="3" id="KW-1185">Reference proteome</keyword>
<dbReference type="Proteomes" id="UP001344906">
    <property type="component" value="Unassembled WGS sequence"/>
</dbReference>
<accession>A0ABQ6FPS3</accession>
<dbReference type="InterPro" id="IPR013216">
    <property type="entry name" value="Methyltransf_11"/>
</dbReference>
<dbReference type="Pfam" id="PF08241">
    <property type="entry name" value="Methyltransf_11"/>
    <property type="match status" value="1"/>
</dbReference>
<keyword evidence="2" id="KW-0808">Transferase</keyword>
<dbReference type="RefSeq" id="WP_338248098.1">
    <property type="nucleotide sequence ID" value="NZ_BSRI01000001.1"/>
</dbReference>
<dbReference type="GO" id="GO:0008168">
    <property type="term" value="F:methyltransferase activity"/>
    <property type="evidence" value="ECO:0007669"/>
    <property type="project" value="UniProtKB-KW"/>
</dbReference>
<evidence type="ECO:0000313" key="2">
    <source>
        <dbReference type="EMBL" id="GLV54428.1"/>
    </source>
</evidence>